<dbReference type="InterPro" id="IPR010686">
    <property type="entry name" value="OBAP-like"/>
</dbReference>
<dbReference type="PANTHER" id="PTHR31360">
    <property type="match status" value="1"/>
</dbReference>
<feature type="compositionally biased region" description="Basic and acidic residues" evidence="1">
    <location>
        <begin position="235"/>
        <end position="244"/>
    </location>
</feature>
<evidence type="ECO:0000313" key="3">
    <source>
        <dbReference type="Proteomes" id="UP000542342"/>
    </source>
</evidence>
<accession>A0A7V8VF03</accession>
<sequence>MDRREMLGWLGAVGGGLAAGGPSLQAADHPDRKEAKGGAAGPMHGPHAHFCGIHIAKKDPKLQWIVQHYCTAHSGADHDEAMFQCILFDSTEKNAKLLGVEYIITDKQYRKLPDEEKKYWHPHTYEVLAGGLIAPGMNPDEEMKFMKVILTTWGKTWHTWPDPRTPVPLGEPLLIWALTGDGQADEKVIAARDRQFGVSTAKIREQRSQEIGWEVPQVSLPKSLHAVGRQWTNEGEDKPTRKKR</sequence>
<organism evidence="2 3">
    <name type="scientific">Thermogemmata fonticola</name>
    <dbReference type="NCBI Taxonomy" id="2755323"/>
    <lineage>
        <taxon>Bacteria</taxon>
        <taxon>Pseudomonadati</taxon>
        <taxon>Planctomycetota</taxon>
        <taxon>Planctomycetia</taxon>
        <taxon>Gemmatales</taxon>
        <taxon>Gemmataceae</taxon>
        <taxon>Thermogemmata</taxon>
    </lineage>
</organism>
<keyword evidence="3" id="KW-1185">Reference proteome</keyword>
<reference evidence="2 3" key="1">
    <citation type="submission" date="2020-07" db="EMBL/GenBank/DDBJ databases">
        <title>Thermogemmata thermophila gen. nov., sp. nov., a novel moderate thermophilic planctomycete from a Kamchatka hot spring.</title>
        <authorList>
            <person name="Elcheninov A.G."/>
            <person name="Podosokorskaya O.A."/>
            <person name="Kovaleva O.L."/>
            <person name="Novikov A."/>
            <person name="Bonch-Osmolovskaya E.A."/>
            <person name="Toshchakov S.V."/>
            <person name="Kublanov I.V."/>
        </authorList>
    </citation>
    <scope>NUCLEOTIDE SEQUENCE [LARGE SCALE GENOMIC DNA]</scope>
    <source>
        <strain evidence="2 3">2918</strain>
    </source>
</reference>
<gene>
    <name evidence="2" type="ORF">H0921_11355</name>
</gene>
<dbReference type="Pfam" id="PF06884">
    <property type="entry name" value="DUF1264"/>
    <property type="match status" value="1"/>
</dbReference>
<dbReference type="EMBL" id="JACEFB010000007">
    <property type="protein sequence ID" value="MBA2226757.1"/>
    <property type="molecule type" value="Genomic_DNA"/>
</dbReference>
<dbReference type="Proteomes" id="UP000542342">
    <property type="component" value="Unassembled WGS sequence"/>
</dbReference>
<proteinExistence type="predicted"/>
<dbReference type="RefSeq" id="WP_194538197.1">
    <property type="nucleotide sequence ID" value="NZ_JACEFB010000007.1"/>
</dbReference>
<comment type="caution">
    <text evidence="2">The sequence shown here is derived from an EMBL/GenBank/DDBJ whole genome shotgun (WGS) entry which is preliminary data.</text>
</comment>
<feature type="region of interest" description="Disordered" evidence="1">
    <location>
        <begin position="21"/>
        <end position="42"/>
    </location>
</feature>
<dbReference type="PANTHER" id="PTHR31360:SF0">
    <property type="entry name" value="OIL BODY-ASSOCIATED PROTEIN 1B"/>
    <property type="match status" value="1"/>
</dbReference>
<protein>
    <submittedName>
        <fullName evidence="2">DUF1264 domain-containing protein</fullName>
    </submittedName>
</protein>
<evidence type="ECO:0000256" key="1">
    <source>
        <dbReference type="SAM" id="MobiDB-lite"/>
    </source>
</evidence>
<name>A0A7V8VF03_9BACT</name>
<feature type="region of interest" description="Disordered" evidence="1">
    <location>
        <begin position="224"/>
        <end position="244"/>
    </location>
</feature>
<evidence type="ECO:0000313" key="2">
    <source>
        <dbReference type="EMBL" id="MBA2226757.1"/>
    </source>
</evidence>
<dbReference type="AlphaFoldDB" id="A0A7V8VF03"/>